<keyword evidence="3" id="KW-1185">Reference proteome</keyword>
<gene>
    <name evidence="2" type="ORF">OWO01_01730</name>
</gene>
<feature type="transmembrane region" description="Helical" evidence="1">
    <location>
        <begin position="671"/>
        <end position="699"/>
    </location>
</feature>
<reference evidence="2" key="1">
    <citation type="submission" date="2022-11" db="EMBL/GenBank/DDBJ databases">
        <title>WGS of Natronobacillus azotifigens 24KS-1, an anaerobic diazotrophic haloalkaliphile from soda-rich habitats.</title>
        <authorList>
            <person name="Sorokin D.Y."/>
            <person name="Merkel A.Y."/>
        </authorList>
    </citation>
    <scope>NUCLEOTIDE SEQUENCE</scope>
    <source>
        <strain evidence="2">24KS-1</strain>
    </source>
</reference>
<feature type="transmembrane region" description="Helical" evidence="1">
    <location>
        <begin position="551"/>
        <end position="573"/>
    </location>
</feature>
<accession>A0A9J6R9E6</accession>
<sequence length="841" mass="95780">MFKLFSKKIYLFMIFILLLIFLTIPFSLSLLTDAQQQVQQGISDFSRSTYDILIRPANARTNIEEELGLVEENYLGIGNGGITLEQWQEIKAHPDVDIAAPVAAIALFNARERTWAIKKEDEPVYFAFTYQTSDGVHTYSDQTNYYLYDFGEPTATQPFWIFPSKHELINDYFSFNIATFLFPASYHQVVAIDPGEEGKLVDFDFSSLNETIYDYQTYRDGELSVPVLSLKDVSIPISFDLTIDQLTPLTQSEIEILSEKFIDGNPSLTLYEERDKYISIVDEHIETKRQFNQKELLITPDDGHSPFTQTLLFIDEDFNLSSQAGDGITSGAPGGTYNLHSQRIGYRLAPIKYEVNADQTLVVRQIGEDPIYEAPIYRDIEEIEFYQLDEVNQALVDEDFIGFVENGTFSIEEDMSTLASAPLGIYGRELPYLKSNPDVKLQPSAVPGSFITTPAHGLVSLDIAEKAKGEAPIDAIRVRVGGITGYDTDAAEKLRQLASEWEEQGFTVDIVAGASLQEIVVDVEGIGEVVQSFTTLGAADTVIASWNILQILLIGLYTLVALTFLGFTFFNLVTDRQVDEQRLAILGWEEKKIKQLRYREWGIMLVVPFLIVTMVLFYYRYESDNRLPLLFLFGLGVIVFGLYGIVERLVFRRPFRRVIDTQRQNFILANVRFYCGYIMSAAVQIFSMTFLTSFLPVFLWGTVKNVTETKLGTYVHGEIEGILVIILFILYGLSFMTIYQSFRRMLKRRQSELELFVTIGWANRKIYSYFFKEVVIWSGTTILIGLLVNLGLILWLNKTLSVFYLSLVGNLVIFLIILILTYSSIYQIISRRGPYHEHSIK</sequence>
<keyword evidence="1" id="KW-0472">Membrane</keyword>
<dbReference type="EMBL" id="JAPRAT010000002">
    <property type="protein sequence ID" value="MCZ0701931.1"/>
    <property type="molecule type" value="Genomic_DNA"/>
</dbReference>
<feature type="transmembrane region" description="Helical" evidence="1">
    <location>
        <begin position="601"/>
        <end position="621"/>
    </location>
</feature>
<proteinExistence type="predicted"/>
<protein>
    <recommendedName>
        <fullName evidence="4">ABC transporter permease</fullName>
    </recommendedName>
</protein>
<evidence type="ECO:0000313" key="2">
    <source>
        <dbReference type="EMBL" id="MCZ0701931.1"/>
    </source>
</evidence>
<keyword evidence="1" id="KW-1133">Transmembrane helix</keyword>
<organism evidence="2 3">
    <name type="scientific">Natronobacillus azotifigens</name>
    <dbReference type="NCBI Taxonomy" id="472978"/>
    <lineage>
        <taxon>Bacteria</taxon>
        <taxon>Bacillati</taxon>
        <taxon>Bacillota</taxon>
        <taxon>Bacilli</taxon>
        <taxon>Bacillales</taxon>
        <taxon>Bacillaceae</taxon>
        <taxon>Natronobacillus</taxon>
    </lineage>
</organism>
<keyword evidence="1" id="KW-0812">Transmembrane</keyword>
<feature type="transmembrane region" description="Helical" evidence="1">
    <location>
        <begin position="719"/>
        <end position="739"/>
    </location>
</feature>
<feature type="transmembrane region" description="Helical" evidence="1">
    <location>
        <begin position="774"/>
        <end position="796"/>
    </location>
</feature>
<dbReference type="RefSeq" id="WP_268778699.1">
    <property type="nucleotide sequence ID" value="NZ_JAPRAT010000002.1"/>
</dbReference>
<feature type="transmembrane region" description="Helical" evidence="1">
    <location>
        <begin position="627"/>
        <end position="650"/>
    </location>
</feature>
<feature type="transmembrane region" description="Helical" evidence="1">
    <location>
        <begin position="802"/>
        <end position="822"/>
    </location>
</feature>
<evidence type="ECO:0000256" key="1">
    <source>
        <dbReference type="SAM" id="Phobius"/>
    </source>
</evidence>
<dbReference type="AlphaFoldDB" id="A0A9J6R9E6"/>
<dbReference type="Proteomes" id="UP001084197">
    <property type="component" value="Unassembled WGS sequence"/>
</dbReference>
<comment type="caution">
    <text evidence="2">The sequence shown here is derived from an EMBL/GenBank/DDBJ whole genome shotgun (WGS) entry which is preliminary data.</text>
</comment>
<evidence type="ECO:0008006" key="4">
    <source>
        <dbReference type="Google" id="ProtNLM"/>
    </source>
</evidence>
<name>A0A9J6R9E6_9BACI</name>
<evidence type="ECO:0000313" key="3">
    <source>
        <dbReference type="Proteomes" id="UP001084197"/>
    </source>
</evidence>